<keyword evidence="3" id="KW-1185">Reference proteome</keyword>
<dbReference type="RefSeq" id="WP_179636740.1">
    <property type="nucleotide sequence ID" value="NZ_OBEK01000001.1"/>
</dbReference>
<protein>
    <submittedName>
        <fullName evidence="2">Two-component signal transduction system YycFG, regulatory protein YycI</fullName>
    </submittedName>
</protein>
<gene>
    <name evidence="2" type="ORF">SAMN05421503_0078</name>
</gene>
<evidence type="ECO:0000313" key="3">
    <source>
        <dbReference type="Proteomes" id="UP000219356"/>
    </source>
</evidence>
<dbReference type="EMBL" id="OBEK01000001">
    <property type="protein sequence ID" value="SNZ02324.1"/>
    <property type="molecule type" value="Genomic_DNA"/>
</dbReference>
<sequence length="288" mass="33626">MQWNKIKLTFILAFLVLNVYLVIQLFPQEETEQIGLETETPASVLESVKGYSELSDEETETNQQYEATKMQFKKKELEELPGNMNFDINSGTELVATFEEPERLPVELPFDKDTTQSLDALNGFIEEYVLHGEDYTYWGRQGNKMLFFQETDKGQTYFSEDSLLMVTINEDYQVTGYTQTYIENFKKSENEKGWEVNHYSEKQAVKALTAKQYIERGDTIEVEKGFYPIIELSSKPNYTPAYKITVNDTKHYFYLMLPDNNPYIRQQTESAFISNLDLEKETETEDTQ</sequence>
<organism evidence="2 3">
    <name type="scientific">Terribacillus aidingensis</name>
    <dbReference type="NCBI Taxonomy" id="586416"/>
    <lineage>
        <taxon>Bacteria</taxon>
        <taxon>Bacillati</taxon>
        <taxon>Bacillota</taxon>
        <taxon>Bacilli</taxon>
        <taxon>Bacillales</taxon>
        <taxon>Bacillaceae</taxon>
        <taxon>Terribacillus</taxon>
    </lineage>
</organism>
<dbReference type="Pfam" id="PF09648">
    <property type="entry name" value="YycI"/>
    <property type="match status" value="1"/>
</dbReference>
<dbReference type="Proteomes" id="UP000219356">
    <property type="component" value="Unassembled WGS sequence"/>
</dbReference>
<feature type="domain" description="Regulatory protein YycH-like" evidence="1">
    <location>
        <begin position="54"/>
        <end position="250"/>
    </location>
</feature>
<evidence type="ECO:0000259" key="1">
    <source>
        <dbReference type="Pfam" id="PF09648"/>
    </source>
</evidence>
<dbReference type="Gene3D" id="3.30.310.160">
    <property type="entry name" value="YycH protein, domain 2"/>
    <property type="match status" value="1"/>
</dbReference>
<reference evidence="3" key="1">
    <citation type="submission" date="2017-09" db="EMBL/GenBank/DDBJ databases">
        <authorList>
            <person name="Varghese N."/>
            <person name="Submissions S."/>
        </authorList>
    </citation>
    <scope>NUCLEOTIDE SEQUENCE [LARGE SCALE GENOMIC DNA]</scope>
    <source>
        <strain evidence="3">CGMCC 1.8913</strain>
    </source>
</reference>
<accession>A0A285MYQ9</accession>
<proteinExistence type="predicted"/>
<dbReference type="GO" id="GO:0016020">
    <property type="term" value="C:membrane"/>
    <property type="evidence" value="ECO:0007669"/>
    <property type="project" value="InterPro"/>
</dbReference>
<dbReference type="AlphaFoldDB" id="A0A285MYQ9"/>
<dbReference type="InterPro" id="IPR018604">
    <property type="entry name" value="YycI-like"/>
</dbReference>
<evidence type="ECO:0000313" key="2">
    <source>
        <dbReference type="EMBL" id="SNZ02324.1"/>
    </source>
</evidence>
<dbReference type="InterPro" id="IPR042274">
    <property type="entry name" value="YycH/YycI_2"/>
</dbReference>
<name>A0A285MYQ9_9BACI</name>